<comment type="subunit">
    <text evidence="2">Binds DNA as a homodimer.</text>
</comment>
<dbReference type="GO" id="GO:0006260">
    <property type="term" value="P:DNA replication"/>
    <property type="evidence" value="ECO:0007669"/>
    <property type="project" value="UniProtKB-KW"/>
</dbReference>
<keyword evidence="12" id="KW-1185">Reference proteome</keyword>
<keyword evidence="6" id="KW-0010">Activator</keyword>
<dbReference type="Pfam" id="PF10524">
    <property type="entry name" value="NfI_DNAbd_pre-N"/>
    <property type="match status" value="1"/>
</dbReference>
<dbReference type="InterPro" id="IPR000647">
    <property type="entry name" value="CTF/NFI"/>
</dbReference>
<dbReference type="GO" id="GO:0000981">
    <property type="term" value="F:DNA-binding transcription factor activity, RNA polymerase II-specific"/>
    <property type="evidence" value="ECO:0007669"/>
    <property type="project" value="TreeGrafter"/>
</dbReference>
<dbReference type="GO" id="GO:0005634">
    <property type="term" value="C:nucleus"/>
    <property type="evidence" value="ECO:0007669"/>
    <property type="project" value="UniProtKB-SubCell"/>
</dbReference>
<comment type="subcellular location">
    <subcellularLocation>
        <location evidence="1">Nucleus</location>
    </subcellularLocation>
</comment>
<evidence type="ECO:0000256" key="6">
    <source>
        <dbReference type="ARBA" id="ARBA00023159"/>
    </source>
</evidence>
<protein>
    <recommendedName>
        <fullName evidence="10">CTF/NF-I domain-containing protein</fullName>
    </recommendedName>
</protein>
<feature type="domain" description="CTF/NF-I" evidence="10">
    <location>
        <begin position="1"/>
        <end position="187"/>
    </location>
</feature>
<evidence type="ECO:0000256" key="9">
    <source>
        <dbReference type="SAM" id="MobiDB-lite"/>
    </source>
</evidence>
<evidence type="ECO:0000256" key="3">
    <source>
        <dbReference type="ARBA" id="ARBA00022705"/>
    </source>
</evidence>
<reference evidence="11" key="1">
    <citation type="submission" date="2022-02" db="EMBL/GenBank/DDBJ databases">
        <title>Atlantic sturgeon de novo genome assembly.</title>
        <authorList>
            <person name="Stock M."/>
            <person name="Klopp C."/>
            <person name="Guiguen Y."/>
            <person name="Cabau C."/>
            <person name="Parinello H."/>
            <person name="Santidrian Yebra-Pimentel E."/>
            <person name="Kuhl H."/>
            <person name="Dirks R.P."/>
            <person name="Guessner J."/>
            <person name="Wuertz S."/>
            <person name="Du K."/>
            <person name="Schartl M."/>
        </authorList>
    </citation>
    <scope>NUCLEOTIDE SEQUENCE</scope>
    <source>
        <strain evidence="11">STURGEONOMICS-FGT-2020</strain>
        <tissue evidence="11">Whole blood</tissue>
    </source>
</reference>
<feature type="compositionally biased region" description="Basic and acidic residues" evidence="9">
    <location>
        <begin position="286"/>
        <end position="296"/>
    </location>
</feature>
<proteinExistence type="predicted"/>
<dbReference type="SMART" id="SM00523">
    <property type="entry name" value="DWA"/>
    <property type="match status" value="1"/>
</dbReference>
<name>A0AAD8FUM1_ACIOX</name>
<dbReference type="Pfam" id="PF03165">
    <property type="entry name" value="MH1"/>
    <property type="match status" value="1"/>
</dbReference>
<feature type="compositionally biased region" description="Polar residues" evidence="9">
    <location>
        <begin position="809"/>
        <end position="837"/>
    </location>
</feature>
<evidence type="ECO:0000313" key="11">
    <source>
        <dbReference type="EMBL" id="KAK1153904.1"/>
    </source>
</evidence>
<feature type="compositionally biased region" description="Polar residues" evidence="9">
    <location>
        <begin position="638"/>
        <end position="651"/>
    </location>
</feature>
<comment type="caution">
    <text evidence="11">The sequence shown here is derived from an EMBL/GenBank/DDBJ whole genome shotgun (WGS) entry which is preliminary data.</text>
</comment>
<keyword evidence="3" id="KW-0235">DNA replication</keyword>
<keyword evidence="8" id="KW-0539">Nucleus</keyword>
<organism evidence="11 12">
    <name type="scientific">Acipenser oxyrinchus oxyrinchus</name>
    <dbReference type="NCBI Taxonomy" id="40147"/>
    <lineage>
        <taxon>Eukaryota</taxon>
        <taxon>Metazoa</taxon>
        <taxon>Chordata</taxon>
        <taxon>Craniata</taxon>
        <taxon>Vertebrata</taxon>
        <taxon>Euteleostomi</taxon>
        <taxon>Actinopterygii</taxon>
        <taxon>Chondrostei</taxon>
        <taxon>Acipenseriformes</taxon>
        <taxon>Acipenseridae</taxon>
        <taxon>Acipenser</taxon>
    </lineage>
</organism>
<feature type="region of interest" description="Disordered" evidence="9">
    <location>
        <begin position="632"/>
        <end position="696"/>
    </location>
</feature>
<feature type="compositionally biased region" description="Low complexity" evidence="9">
    <location>
        <begin position="668"/>
        <end position="691"/>
    </location>
</feature>
<feature type="region of interest" description="Disordered" evidence="9">
    <location>
        <begin position="800"/>
        <end position="837"/>
    </location>
</feature>
<dbReference type="InterPro" id="IPR019548">
    <property type="entry name" value="CTF/NFI_DNA-bd_N"/>
</dbReference>
<feature type="compositionally biased region" description="Polar residues" evidence="9">
    <location>
        <begin position="221"/>
        <end position="239"/>
    </location>
</feature>
<feature type="non-terminal residue" evidence="11">
    <location>
        <position position="837"/>
    </location>
</feature>
<evidence type="ECO:0000313" key="12">
    <source>
        <dbReference type="Proteomes" id="UP001230051"/>
    </source>
</evidence>
<accession>A0AAD8FUM1</accession>
<dbReference type="GO" id="GO:0000978">
    <property type="term" value="F:RNA polymerase II cis-regulatory region sequence-specific DNA binding"/>
    <property type="evidence" value="ECO:0007669"/>
    <property type="project" value="TreeGrafter"/>
</dbReference>
<evidence type="ECO:0000256" key="5">
    <source>
        <dbReference type="ARBA" id="ARBA00023125"/>
    </source>
</evidence>
<evidence type="ECO:0000256" key="2">
    <source>
        <dbReference type="ARBA" id="ARBA00011432"/>
    </source>
</evidence>
<evidence type="ECO:0000256" key="8">
    <source>
        <dbReference type="ARBA" id="ARBA00023242"/>
    </source>
</evidence>
<sequence length="837" mass="91259">VQDEFHPFIEALLPHVRAFSYTWFNLQARKRKYFKKHEKRMSKDEERAVKDELLGEKPEIKQKWASRLLAKLRKDIRPEFREDFVLTITGKKPPCCILSNPDQKGKIRRIDCLRQADKVWRLDLVMVILFKGSPLESTDGERLVKSPQCSNHGLCVQPHHIGVSVKELDLYLAYFIHSPGENQDGSPNNPPSPESPDVKLPEGSLEDCVSITPQRCLPASTGCQNPTCSQEGASEPRSQSPDDSKGDGAPGIPVPGETPATGNRVPLSELPKMGLEMSEGSTAVLEGKKLEDKGRSVEGCLKAEGNQDENPSDSIPGQAGDSLDSITADLELTRISCKDVKETQLGPFPEATPPAKLGALRDSGHCAVPQDDHKRALLPHSALQQEHKEQVSAELPPLATVVLELANESSLGELSVLESGEGEGLQEGALTGGAKQGAAWEGDAETEKDMRLGSQRPGASLLLPDTREEAAEAPDQPNRSRMEVENGDAASDDMSDSGVSADFSPGSTLELDGTLDLPPANETPIERGIRLAQERENSLRRARGISRPCVSEEYVEIPIRKPILSQPLPAISSKGKDRQFAGLQMKKQIQLETKREEDLVQLGKVLGVYDRGARQELQEKKLLFEQFQEPEQPVSKKLSASTDFLNASPGQSVRERRKSLETLDQNPSADGSHASSWSSSNSSRSSSVSSAPRGPSLAEGPNVIILENTFQLHAATPSYSPQPVPPPSRAINSSQGEKVIILDSENMFSRGNASDEVPAVNGDASPTENPFFKLRASREPQTLVEQDILAARQREQELHRQRYSLYGNEGNQESGKPRIASTNGGHVSRSSPTPSGQ</sequence>
<gene>
    <name evidence="11" type="ORF">AOXY_G29132</name>
</gene>
<dbReference type="PROSITE" id="PS00349">
    <property type="entry name" value="CTF_NFI_1"/>
    <property type="match status" value="1"/>
</dbReference>
<dbReference type="EMBL" id="JAGXEW010000038">
    <property type="protein sequence ID" value="KAK1153904.1"/>
    <property type="molecule type" value="Genomic_DNA"/>
</dbReference>
<dbReference type="InterPro" id="IPR003619">
    <property type="entry name" value="MAD_homology1_Dwarfin-type"/>
</dbReference>
<dbReference type="AlphaFoldDB" id="A0AAD8FUM1"/>
<dbReference type="PANTHER" id="PTHR11492">
    <property type="entry name" value="NUCLEAR FACTOR I"/>
    <property type="match status" value="1"/>
</dbReference>
<evidence type="ECO:0000259" key="10">
    <source>
        <dbReference type="PROSITE" id="PS51080"/>
    </source>
</evidence>
<feature type="compositionally biased region" description="Gly residues" evidence="9">
    <location>
        <begin position="422"/>
        <end position="435"/>
    </location>
</feature>
<dbReference type="Proteomes" id="UP001230051">
    <property type="component" value="Unassembled WGS sequence"/>
</dbReference>
<evidence type="ECO:0000256" key="1">
    <source>
        <dbReference type="ARBA" id="ARBA00004123"/>
    </source>
</evidence>
<feature type="region of interest" description="Disordered" evidence="9">
    <location>
        <begin position="414"/>
        <end position="532"/>
    </location>
</feature>
<keyword evidence="7" id="KW-0804">Transcription</keyword>
<keyword evidence="4" id="KW-0805">Transcription regulation</keyword>
<feature type="region of interest" description="Disordered" evidence="9">
    <location>
        <begin position="181"/>
        <end position="203"/>
    </location>
</feature>
<dbReference type="PANTHER" id="PTHR11492:SF3">
    <property type="entry name" value="NUCLEAR FACTOR 1 X-TYPE"/>
    <property type="match status" value="1"/>
</dbReference>
<keyword evidence="5" id="KW-0238">DNA-binding</keyword>
<dbReference type="InterPro" id="IPR020604">
    <property type="entry name" value="CTF/NFI_DNA-bd-dom"/>
</dbReference>
<dbReference type="PROSITE" id="PS51080">
    <property type="entry name" value="CTF_NFI_2"/>
    <property type="match status" value="1"/>
</dbReference>
<feature type="region of interest" description="Disordered" evidence="9">
    <location>
        <begin position="220"/>
        <end position="322"/>
    </location>
</feature>
<evidence type="ECO:0000256" key="4">
    <source>
        <dbReference type="ARBA" id="ARBA00023015"/>
    </source>
</evidence>
<evidence type="ECO:0000256" key="7">
    <source>
        <dbReference type="ARBA" id="ARBA00023163"/>
    </source>
</evidence>
<feature type="region of interest" description="Disordered" evidence="9">
    <location>
        <begin position="344"/>
        <end position="367"/>
    </location>
</feature>
<dbReference type="InterPro" id="IPR019739">
    <property type="entry name" value="CTF/NFI_DNA-bd_CS"/>
</dbReference>
<dbReference type="GO" id="GO:0045893">
    <property type="term" value="P:positive regulation of DNA-templated transcription"/>
    <property type="evidence" value="ECO:0007669"/>
    <property type="project" value="UniProtKB-ARBA"/>
</dbReference>